<organism evidence="2 3">
    <name type="scientific">Gordonia aquimaris</name>
    <dbReference type="NCBI Taxonomy" id="2984863"/>
    <lineage>
        <taxon>Bacteria</taxon>
        <taxon>Bacillati</taxon>
        <taxon>Actinomycetota</taxon>
        <taxon>Actinomycetes</taxon>
        <taxon>Mycobacteriales</taxon>
        <taxon>Gordoniaceae</taxon>
        <taxon>Gordonia</taxon>
    </lineage>
</organism>
<reference evidence="2" key="1">
    <citation type="submission" date="2022-10" db="EMBL/GenBank/DDBJ databases">
        <title>WGS of marine actinomycetes from Thailand.</title>
        <authorList>
            <person name="Thawai C."/>
        </authorList>
    </citation>
    <scope>NUCLEOTIDE SEQUENCE</scope>
    <source>
        <strain evidence="2">SW21</strain>
    </source>
</reference>
<dbReference type="RefSeq" id="WP_235723486.1">
    <property type="nucleotide sequence ID" value="NZ_JAPKFM010000009.1"/>
</dbReference>
<proteinExistence type="predicted"/>
<evidence type="ECO:0000313" key="2">
    <source>
        <dbReference type="EMBL" id="MCX2964631.1"/>
    </source>
</evidence>
<evidence type="ECO:0000259" key="1">
    <source>
        <dbReference type="Pfam" id="PF22554"/>
    </source>
</evidence>
<dbReference type="EMBL" id="JAPKFM010000009">
    <property type="protein sequence ID" value="MCX2964631.1"/>
    <property type="molecule type" value="Genomic_DNA"/>
</dbReference>
<evidence type="ECO:0000313" key="3">
    <source>
        <dbReference type="Proteomes" id="UP001143347"/>
    </source>
</evidence>
<dbReference type="InterPro" id="IPR054342">
    <property type="entry name" value="TY-Chap_C"/>
</dbReference>
<gene>
    <name evidence="2" type="ORF">OSB52_11055</name>
</gene>
<dbReference type="Proteomes" id="UP001143347">
    <property type="component" value="Unassembled WGS sequence"/>
</dbReference>
<dbReference type="Pfam" id="PF22554">
    <property type="entry name" value="Chap-C"/>
    <property type="match status" value="1"/>
</dbReference>
<name>A0A9X3I4V9_9ACTN</name>
<feature type="domain" description="TY-Chap C-terminal" evidence="1">
    <location>
        <begin position="2"/>
        <end position="81"/>
    </location>
</feature>
<sequence length="98" mass="10617">MRYQSDLERLMTLDGDTITVVCASPDAVVGLIDEAVDEYIEFDELADEHLASGADDEAAYCRQEAAAWRATVTLLRTIAHDVGATRDAAMRRPDSGAA</sequence>
<keyword evidence="3" id="KW-1185">Reference proteome</keyword>
<dbReference type="AlphaFoldDB" id="A0A9X3I4V9"/>
<protein>
    <recommendedName>
        <fullName evidence="1">TY-Chap C-terminal domain-containing protein</fullName>
    </recommendedName>
</protein>
<accession>A0A9X3I4V9</accession>
<comment type="caution">
    <text evidence="2">The sequence shown here is derived from an EMBL/GenBank/DDBJ whole genome shotgun (WGS) entry which is preliminary data.</text>
</comment>